<feature type="compositionally biased region" description="Low complexity" evidence="1">
    <location>
        <begin position="235"/>
        <end position="264"/>
    </location>
</feature>
<feature type="region of interest" description="Disordered" evidence="1">
    <location>
        <begin position="1"/>
        <end position="116"/>
    </location>
</feature>
<dbReference type="Proteomes" id="UP000054350">
    <property type="component" value="Unassembled WGS sequence"/>
</dbReference>
<feature type="region of interest" description="Disordered" evidence="1">
    <location>
        <begin position="180"/>
        <end position="274"/>
    </location>
</feature>
<name>A0A0L0T6A2_ALLM3</name>
<evidence type="ECO:0000256" key="1">
    <source>
        <dbReference type="SAM" id="MobiDB-lite"/>
    </source>
</evidence>
<feature type="compositionally biased region" description="Pro residues" evidence="1">
    <location>
        <begin position="22"/>
        <end position="33"/>
    </location>
</feature>
<proteinExistence type="predicted"/>
<dbReference type="EMBL" id="GG745365">
    <property type="protein sequence ID" value="KNE70287.1"/>
    <property type="molecule type" value="Genomic_DNA"/>
</dbReference>
<evidence type="ECO:0000313" key="3">
    <source>
        <dbReference type="Proteomes" id="UP000054350"/>
    </source>
</evidence>
<dbReference type="VEuPathDB" id="FungiDB:AMAG_20077"/>
<dbReference type="AlphaFoldDB" id="A0A0L0T6A2"/>
<sequence>MHATDPQYAEPHFTVDPSHGVPVPPLPPPPPGYPARRPTTHSAPASEWAWPPWDPAPRAAPPAVGREWAHKTADASRARGGGPGAVDPGETRETAGSSCAGRAAPRETVAVNASEAVESRQDELMLAPSVQLAPIPTSAGPRSERIATTATTMAGISTAGFESPAPRAAARVVESWPAMPVSDGVSFSTTPAHARAAADAEARRDQSAAHRAHVGSARPDASGAGHGHGHGDAGGASAASGNDSARRPSSTTASAATVPPSTGAAPPPVDDDRALLAEVKSRRRRAALPESARATVLAWVNEHRERSARHNDAV</sequence>
<gene>
    <name evidence="2" type="ORF">AMAG_20077</name>
</gene>
<feature type="compositionally biased region" description="Basic and acidic residues" evidence="1">
    <location>
        <begin position="67"/>
        <end position="77"/>
    </location>
</feature>
<keyword evidence="3" id="KW-1185">Reference proteome</keyword>
<reference evidence="2 3" key="1">
    <citation type="submission" date="2009-11" db="EMBL/GenBank/DDBJ databases">
        <title>Annotation of Allomyces macrogynus ATCC 38327.</title>
        <authorList>
            <consortium name="The Broad Institute Genome Sequencing Platform"/>
            <person name="Russ C."/>
            <person name="Cuomo C."/>
            <person name="Burger G."/>
            <person name="Gray M.W."/>
            <person name="Holland P.W.H."/>
            <person name="King N."/>
            <person name="Lang F.B.F."/>
            <person name="Roger A.J."/>
            <person name="Ruiz-Trillo I."/>
            <person name="Young S.K."/>
            <person name="Zeng Q."/>
            <person name="Gargeya S."/>
            <person name="Fitzgerald M."/>
            <person name="Haas B."/>
            <person name="Abouelleil A."/>
            <person name="Alvarado L."/>
            <person name="Arachchi H.M."/>
            <person name="Berlin A."/>
            <person name="Chapman S.B."/>
            <person name="Gearin G."/>
            <person name="Goldberg J."/>
            <person name="Griggs A."/>
            <person name="Gujja S."/>
            <person name="Hansen M."/>
            <person name="Heiman D."/>
            <person name="Howarth C."/>
            <person name="Larimer J."/>
            <person name="Lui A."/>
            <person name="MacDonald P.J.P."/>
            <person name="McCowen C."/>
            <person name="Montmayeur A."/>
            <person name="Murphy C."/>
            <person name="Neiman D."/>
            <person name="Pearson M."/>
            <person name="Priest M."/>
            <person name="Roberts A."/>
            <person name="Saif S."/>
            <person name="Shea T."/>
            <person name="Sisk P."/>
            <person name="Stolte C."/>
            <person name="Sykes S."/>
            <person name="Wortman J."/>
            <person name="Nusbaum C."/>
            <person name="Birren B."/>
        </authorList>
    </citation>
    <scope>NUCLEOTIDE SEQUENCE [LARGE SCALE GENOMIC DNA]</scope>
    <source>
        <strain evidence="2 3">ATCC 38327</strain>
    </source>
</reference>
<organism evidence="2 3">
    <name type="scientific">Allomyces macrogynus (strain ATCC 38327)</name>
    <name type="common">Allomyces javanicus var. macrogynus</name>
    <dbReference type="NCBI Taxonomy" id="578462"/>
    <lineage>
        <taxon>Eukaryota</taxon>
        <taxon>Fungi</taxon>
        <taxon>Fungi incertae sedis</taxon>
        <taxon>Blastocladiomycota</taxon>
        <taxon>Blastocladiomycetes</taxon>
        <taxon>Blastocladiales</taxon>
        <taxon>Blastocladiaceae</taxon>
        <taxon>Allomyces</taxon>
    </lineage>
</organism>
<accession>A0A0L0T6A2</accession>
<evidence type="ECO:0000313" key="2">
    <source>
        <dbReference type="EMBL" id="KNE70287.1"/>
    </source>
</evidence>
<reference evidence="3" key="2">
    <citation type="submission" date="2009-11" db="EMBL/GenBank/DDBJ databases">
        <title>The Genome Sequence of Allomyces macrogynus strain ATCC 38327.</title>
        <authorList>
            <consortium name="The Broad Institute Genome Sequencing Platform"/>
            <person name="Russ C."/>
            <person name="Cuomo C."/>
            <person name="Shea T."/>
            <person name="Young S.K."/>
            <person name="Zeng Q."/>
            <person name="Koehrsen M."/>
            <person name="Haas B."/>
            <person name="Borodovsky M."/>
            <person name="Guigo R."/>
            <person name="Alvarado L."/>
            <person name="Berlin A."/>
            <person name="Borenstein D."/>
            <person name="Chen Z."/>
            <person name="Engels R."/>
            <person name="Freedman E."/>
            <person name="Gellesch M."/>
            <person name="Goldberg J."/>
            <person name="Griggs A."/>
            <person name="Gujja S."/>
            <person name="Heiman D."/>
            <person name="Hepburn T."/>
            <person name="Howarth C."/>
            <person name="Jen D."/>
            <person name="Larson L."/>
            <person name="Lewis B."/>
            <person name="Mehta T."/>
            <person name="Park D."/>
            <person name="Pearson M."/>
            <person name="Roberts A."/>
            <person name="Saif S."/>
            <person name="Shenoy N."/>
            <person name="Sisk P."/>
            <person name="Stolte C."/>
            <person name="Sykes S."/>
            <person name="Walk T."/>
            <person name="White J."/>
            <person name="Yandava C."/>
            <person name="Burger G."/>
            <person name="Gray M.W."/>
            <person name="Holland P.W.H."/>
            <person name="King N."/>
            <person name="Lang F.B.F."/>
            <person name="Roger A.J."/>
            <person name="Ruiz-Trillo I."/>
            <person name="Lander E."/>
            <person name="Nusbaum C."/>
        </authorList>
    </citation>
    <scope>NUCLEOTIDE SEQUENCE [LARGE SCALE GENOMIC DNA]</scope>
    <source>
        <strain evidence="3">ATCC 38327</strain>
    </source>
</reference>
<protein>
    <submittedName>
        <fullName evidence="2">Uncharacterized protein</fullName>
    </submittedName>
</protein>
<feature type="compositionally biased region" description="Basic and acidic residues" evidence="1">
    <location>
        <begin position="196"/>
        <end position="208"/>
    </location>
</feature>